<gene>
    <name evidence="2" type="ORF">FJY68_07925</name>
</gene>
<organism evidence="2 3">
    <name type="scientific">candidate division WOR-3 bacterium</name>
    <dbReference type="NCBI Taxonomy" id="2052148"/>
    <lineage>
        <taxon>Bacteria</taxon>
        <taxon>Bacteria division WOR-3</taxon>
    </lineage>
</organism>
<evidence type="ECO:0000256" key="1">
    <source>
        <dbReference type="SAM" id="SignalP"/>
    </source>
</evidence>
<comment type="caution">
    <text evidence="2">The sequence shown here is derived from an EMBL/GenBank/DDBJ whole genome shotgun (WGS) entry which is preliminary data.</text>
</comment>
<evidence type="ECO:0008006" key="4">
    <source>
        <dbReference type="Google" id="ProtNLM"/>
    </source>
</evidence>
<proteinExistence type="predicted"/>
<protein>
    <recommendedName>
        <fullName evidence="4">PKD domain-containing protein</fullName>
    </recommendedName>
</protein>
<dbReference type="EMBL" id="VGIR01000043">
    <property type="protein sequence ID" value="MBM3331761.1"/>
    <property type="molecule type" value="Genomic_DNA"/>
</dbReference>
<dbReference type="PROSITE" id="PS51257">
    <property type="entry name" value="PROKAR_LIPOPROTEIN"/>
    <property type="match status" value="1"/>
</dbReference>
<evidence type="ECO:0000313" key="2">
    <source>
        <dbReference type="EMBL" id="MBM3331761.1"/>
    </source>
</evidence>
<sequence>MRLGRVLSGAALLLLSCAAESVPTVPMAPLGTDTLGQHQPGKFAFYTATDRIERVRYIAYWGDNAADTSGFVRVGDTVEMTHTWSDTGLFSVRSRAQTEIGKLSDLSTPHPVLVRNYAPQTPDGVFGPDTVRTDSNGEFRTVTTDPEADVIAYTFAWGNGDTVRAPGYASGDTARMLGSWSVPGEYEVRSMASDPAGHASLWSTPHRVVVLP</sequence>
<feature type="chain" id="PRO_5036863937" description="PKD domain-containing protein" evidence="1">
    <location>
        <begin position="22"/>
        <end position="212"/>
    </location>
</feature>
<reference evidence="2" key="1">
    <citation type="submission" date="2019-03" db="EMBL/GenBank/DDBJ databases">
        <title>Lake Tanganyika Metagenome-Assembled Genomes (MAGs).</title>
        <authorList>
            <person name="Tran P."/>
        </authorList>
    </citation>
    <scope>NUCLEOTIDE SEQUENCE</scope>
    <source>
        <strain evidence="2">K_DeepCast_150m_m2_040</strain>
    </source>
</reference>
<dbReference type="Proteomes" id="UP000779900">
    <property type="component" value="Unassembled WGS sequence"/>
</dbReference>
<dbReference type="AlphaFoldDB" id="A0A937XHK0"/>
<feature type="signal peptide" evidence="1">
    <location>
        <begin position="1"/>
        <end position="21"/>
    </location>
</feature>
<evidence type="ECO:0000313" key="3">
    <source>
        <dbReference type="Proteomes" id="UP000779900"/>
    </source>
</evidence>
<accession>A0A937XHK0</accession>
<keyword evidence="1" id="KW-0732">Signal</keyword>
<name>A0A937XHK0_UNCW3</name>